<dbReference type="Pfam" id="PF13377">
    <property type="entry name" value="Peripla_BP_3"/>
    <property type="match status" value="1"/>
</dbReference>
<dbReference type="InterPro" id="IPR046335">
    <property type="entry name" value="LacI/GalR-like_sensor"/>
</dbReference>
<dbReference type="GO" id="GO:0003700">
    <property type="term" value="F:DNA-binding transcription factor activity"/>
    <property type="evidence" value="ECO:0007669"/>
    <property type="project" value="TreeGrafter"/>
</dbReference>
<keyword evidence="3 5" id="KW-0238">DNA-binding</keyword>
<dbReference type="AlphaFoldDB" id="A0A7W0CSL6"/>
<evidence type="ECO:0000313" key="10">
    <source>
        <dbReference type="Proteomes" id="UP000530928"/>
    </source>
</evidence>
<dbReference type="PROSITE" id="PS50977">
    <property type="entry name" value="HTH_TETR_2"/>
    <property type="match status" value="1"/>
</dbReference>
<evidence type="ECO:0000259" key="8">
    <source>
        <dbReference type="PROSITE" id="PS50977"/>
    </source>
</evidence>
<dbReference type="SUPFAM" id="SSF46689">
    <property type="entry name" value="Homeodomain-like"/>
    <property type="match status" value="1"/>
</dbReference>
<feature type="region of interest" description="Disordered" evidence="6">
    <location>
        <begin position="195"/>
        <end position="290"/>
    </location>
</feature>
<accession>A0A7W0CSL6</accession>
<dbReference type="InterPro" id="IPR001647">
    <property type="entry name" value="HTH_TetR"/>
</dbReference>
<dbReference type="Gene3D" id="3.40.50.2300">
    <property type="match status" value="2"/>
</dbReference>
<name>A0A7W0CSL6_9ACTN</name>
<evidence type="ECO:0000256" key="3">
    <source>
        <dbReference type="ARBA" id="ARBA00023125"/>
    </source>
</evidence>
<keyword evidence="4" id="KW-0804">Transcription</keyword>
<feature type="domain" description="HTH tetR-type" evidence="8">
    <location>
        <begin position="16"/>
        <end position="76"/>
    </location>
</feature>
<evidence type="ECO:0000313" key="9">
    <source>
        <dbReference type="EMBL" id="MBA2896463.1"/>
    </source>
</evidence>
<evidence type="ECO:0000256" key="2">
    <source>
        <dbReference type="ARBA" id="ARBA00023015"/>
    </source>
</evidence>
<dbReference type="InterPro" id="IPR009057">
    <property type="entry name" value="Homeodomain-like_sf"/>
</dbReference>
<dbReference type="PANTHER" id="PTHR30146:SF148">
    <property type="entry name" value="HTH-TYPE TRANSCRIPTIONAL REPRESSOR PURR-RELATED"/>
    <property type="match status" value="1"/>
</dbReference>
<keyword evidence="10" id="KW-1185">Reference proteome</keyword>
<gene>
    <name evidence="9" type="ORF">HNR30_007854</name>
</gene>
<dbReference type="PROSITE" id="PS50932">
    <property type="entry name" value="HTH_LACI_2"/>
    <property type="match status" value="1"/>
</dbReference>
<dbReference type="EMBL" id="JACDUR010000008">
    <property type="protein sequence ID" value="MBA2896463.1"/>
    <property type="molecule type" value="Genomic_DNA"/>
</dbReference>
<keyword evidence="2" id="KW-0805">Transcription regulation</keyword>
<dbReference type="CDD" id="cd06267">
    <property type="entry name" value="PBP1_LacI_sugar_binding-like"/>
    <property type="match status" value="1"/>
</dbReference>
<feature type="domain" description="HTH lacI-type" evidence="7">
    <location>
        <begin position="290"/>
        <end position="344"/>
    </location>
</feature>
<dbReference type="InterPro" id="IPR010982">
    <property type="entry name" value="Lambda_DNA-bd_dom_sf"/>
</dbReference>
<dbReference type="InterPro" id="IPR000843">
    <property type="entry name" value="HTH_LacI"/>
</dbReference>
<evidence type="ECO:0000256" key="5">
    <source>
        <dbReference type="PROSITE-ProRule" id="PRU00335"/>
    </source>
</evidence>
<reference evidence="9 10" key="1">
    <citation type="submission" date="2020-07" db="EMBL/GenBank/DDBJ databases">
        <title>Genomic Encyclopedia of Type Strains, Phase IV (KMG-IV): sequencing the most valuable type-strain genomes for metagenomic binning, comparative biology and taxonomic classification.</title>
        <authorList>
            <person name="Goeker M."/>
        </authorList>
    </citation>
    <scope>NUCLEOTIDE SEQUENCE [LARGE SCALE GENOMIC DNA]</scope>
    <source>
        <strain evidence="9 10">DSM 45533</strain>
    </source>
</reference>
<dbReference type="GO" id="GO:0000976">
    <property type="term" value="F:transcription cis-regulatory region binding"/>
    <property type="evidence" value="ECO:0007669"/>
    <property type="project" value="TreeGrafter"/>
</dbReference>
<dbReference type="CDD" id="cd01392">
    <property type="entry name" value="HTH_LacI"/>
    <property type="match status" value="1"/>
</dbReference>
<dbReference type="PRINTS" id="PR00455">
    <property type="entry name" value="HTHTETR"/>
</dbReference>
<dbReference type="Gene3D" id="1.10.357.10">
    <property type="entry name" value="Tetracycline Repressor, domain 2"/>
    <property type="match status" value="1"/>
</dbReference>
<feature type="compositionally biased region" description="Pro residues" evidence="6">
    <location>
        <begin position="197"/>
        <end position="206"/>
    </location>
</feature>
<dbReference type="PANTHER" id="PTHR30146">
    <property type="entry name" value="LACI-RELATED TRANSCRIPTIONAL REPRESSOR"/>
    <property type="match status" value="1"/>
</dbReference>
<dbReference type="Pfam" id="PF00356">
    <property type="entry name" value="LacI"/>
    <property type="match status" value="1"/>
</dbReference>
<protein>
    <submittedName>
        <fullName evidence="9">DNA-binding LacI/PurR family transcriptional regulator</fullName>
    </submittedName>
</protein>
<proteinExistence type="predicted"/>
<keyword evidence="1" id="KW-0678">Repressor</keyword>
<evidence type="ECO:0000259" key="7">
    <source>
        <dbReference type="PROSITE" id="PS50932"/>
    </source>
</evidence>
<evidence type="ECO:0000256" key="6">
    <source>
        <dbReference type="SAM" id="MobiDB-lite"/>
    </source>
</evidence>
<organism evidence="9 10">
    <name type="scientific">Nonomuraea soli</name>
    <dbReference type="NCBI Taxonomy" id="1032476"/>
    <lineage>
        <taxon>Bacteria</taxon>
        <taxon>Bacillati</taxon>
        <taxon>Actinomycetota</taxon>
        <taxon>Actinomycetes</taxon>
        <taxon>Streptosporangiales</taxon>
        <taxon>Streptosporangiaceae</taxon>
        <taxon>Nonomuraea</taxon>
    </lineage>
</organism>
<dbReference type="SMART" id="SM00354">
    <property type="entry name" value="HTH_LACI"/>
    <property type="match status" value="1"/>
</dbReference>
<dbReference type="SUPFAM" id="SSF47413">
    <property type="entry name" value="lambda repressor-like DNA-binding domains"/>
    <property type="match status" value="1"/>
</dbReference>
<evidence type="ECO:0000256" key="1">
    <source>
        <dbReference type="ARBA" id="ARBA00022491"/>
    </source>
</evidence>
<dbReference type="Proteomes" id="UP000530928">
    <property type="component" value="Unassembled WGS sequence"/>
</dbReference>
<dbReference type="InterPro" id="IPR028082">
    <property type="entry name" value="Peripla_BP_I"/>
</dbReference>
<dbReference type="SUPFAM" id="SSF53822">
    <property type="entry name" value="Periplasmic binding protein-like I"/>
    <property type="match status" value="1"/>
</dbReference>
<feature type="DNA-binding region" description="H-T-H motif" evidence="5">
    <location>
        <begin position="39"/>
        <end position="58"/>
    </location>
</feature>
<feature type="compositionally biased region" description="Low complexity" evidence="6">
    <location>
        <begin position="212"/>
        <end position="261"/>
    </location>
</feature>
<dbReference type="Gene3D" id="1.10.260.40">
    <property type="entry name" value="lambda repressor-like DNA-binding domains"/>
    <property type="match status" value="1"/>
</dbReference>
<evidence type="ECO:0000256" key="4">
    <source>
        <dbReference type="ARBA" id="ARBA00023163"/>
    </source>
</evidence>
<dbReference type="RefSeq" id="WP_181615129.1">
    <property type="nucleotide sequence ID" value="NZ_BAABAM010000007.1"/>
</dbReference>
<comment type="caution">
    <text evidence="9">The sequence shown here is derived from an EMBL/GenBank/DDBJ whole genome shotgun (WGS) entry which is preliminary data.</text>
</comment>
<sequence>MSAEERPADRRERKKAESRRAVAETALRLFAERGFDGVTIAEVAEAADVSAKTVFNYFPVKEQLFFEHEPLLAVSPPEMAAGLGEGALRVADEATLTTYARIYRDSGTLQAYGRELFAARQRELAVLLARPEGERSPRPAPGMLAALVTAALHQAWERVLLEVAEGRAAAEAVGEGLLALESAIVPLAGLMGGPAGAEPPPAPAPPHRPEGASRAPSASRGRGVAAGHVAGGDQDTDAATRGAAAAAHAPSPAQSAPRAVATVDRSAAAGHAAQPGLFSEGARTPRGDRPSITRVAELAGVSATTVSHTLNGRRPVAEETRRRVLRAIDELGYRPNVLARGLRTSRSQTIGLIIPDITNPFYPALARGFQDVLGPAGYDQIIGNTDGDRNLERAAIEQMIARQVDGLAFAVFHTHAEDLMPAIEAGIPVVRLGGRLAQRGVDLVHSDDEGGAAEATRYLLSRGYRRIGFVCGAQAEGPAAERVAGYRAALGDAGHAPSDLVVYTDFSRAGGAEGASRLLDLPHPPDAVLCANDLMAIGALDTAGARGLRVPDDLAVMGFDDIEAAGLVSPGLTTMANPAREIGRASATRLLERLEGRLAEPYSEIVIPARLVRRRSA</sequence>
<dbReference type="Pfam" id="PF00440">
    <property type="entry name" value="TetR_N"/>
    <property type="match status" value="1"/>
</dbReference>